<reference evidence="1" key="1">
    <citation type="journal article" date="2019" name="bioRxiv">
        <title>The Genome of the Zebra Mussel, Dreissena polymorpha: A Resource for Invasive Species Research.</title>
        <authorList>
            <person name="McCartney M.A."/>
            <person name="Auch B."/>
            <person name="Kono T."/>
            <person name="Mallez S."/>
            <person name="Zhang Y."/>
            <person name="Obille A."/>
            <person name="Becker A."/>
            <person name="Abrahante J.E."/>
            <person name="Garbe J."/>
            <person name="Badalamenti J.P."/>
            <person name="Herman A."/>
            <person name="Mangelson H."/>
            <person name="Liachko I."/>
            <person name="Sullivan S."/>
            <person name="Sone E.D."/>
            <person name="Koren S."/>
            <person name="Silverstein K.A.T."/>
            <person name="Beckman K.B."/>
            <person name="Gohl D.M."/>
        </authorList>
    </citation>
    <scope>NUCLEOTIDE SEQUENCE</scope>
    <source>
        <strain evidence="1">Duluth1</strain>
        <tissue evidence="1">Whole animal</tissue>
    </source>
</reference>
<reference evidence="1" key="2">
    <citation type="submission" date="2020-11" db="EMBL/GenBank/DDBJ databases">
        <authorList>
            <person name="McCartney M.A."/>
            <person name="Auch B."/>
            <person name="Kono T."/>
            <person name="Mallez S."/>
            <person name="Becker A."/>
            <person name="Gohl D.M."/>
            <person name="Silverstein K.A.T."/>
            <person name="Koren S."/>
            <person name="Bechman K.B."/>
            <person name="Herman A."/>
            <person name="Abrahante J.E."/>
            <person name="Garbe J."/>
        </authorList>
    </citation>
    <scope>NUCLEOTIDE SEQUENCE</scope>
    <source>
        <strain evidence="1">Duluth1</strain>
        <tissue evidence="1">Whole animal</tissue>
    </source>
</reference>
<evidence type="ECO:0000313" key="2">
    <source>
        <dbReference type="Proteomes" id="UP000828390"/>
    </source>
</evidence>
<comment type="caution">
    <text evidence="1">The sequence shown here is derived from an EMBL/GenBank/DDBJ whole genome shotgun (WGS) entry which is preliminary data.</text>
</comment>
<sequence>MMDLDVDSKDASVDGHALDIRLKLVGPEYNHKSGNHNNEFVLFLEQRQASSVLPTKTVGLVVNSSSNIPI</sequence>
<proteinExistence type="predicted"/>
<name>A0A9D4J0M7_DREPO</name>
<dbReference type="Proteomes" id="UP000828390">
    <property type="component" value="Unassembled WGS sequence"/>
</dbReference>
<accession>A0A9D4J0M7</accession>
<evidence type="ECO:0000313" key="1">
    <source>
        <dbReference type="EMBL" id="KAH3793925.1"/>
    </source>
</evidence>
<dbReference type="AlphaFoldDB" id="A0A9D4J0M7"/>
<organism evidence="1 2">
    <name type="scientific">Dreissena polymorpha</name>
    <name type="common">Zebra mussel</name>
    <name type="synonym">Mytilus polymorpha</name>
    <dbReference type="NCBI Taxonomy" id="45954"/>
    <lineage>
        <taxon>Eukaryota</taxon>
        <taxon>Metazoa</taxon>
        <taxon>Spiralia</taxon>
        <taxon>Lophotrochozoa</taxon>
        <taxon>Mollusca</taxon>
        <taxon>Bivalvia</taxon>
        <taxon>Autobranchia</taxon>
        <taxon>Heteroconchia</taxon>
        <taxon>Euheterodonta</taxon>
        <taxon>Imparidentia</taxon>
        <taxon>Neoheterodontei</taxon>
        <taxon>Myida</taxon>
        <taxon>Dreissenoidea</taxon>
        <taxon>Dreissenidae</taxon>
        <taxon>Dreissena</taxon>
    </lineage>
</organism>
<dbReference type="EMBL" id="JAIWYP010000007">
    <property type="protein sequence ID" value="KAH3793925.1"/>
    <property type="molecule type" value="Genomic_DNA"/>
</dbReference>
<keyword evidence="2" id="KW-1185">Reference proteome</keyword>
<protein>
    <submittedName>
        <fullName evidence="1">Uncharacterized protein</fullName>
    </submittedName>
</protein>
<gene>
    <name evidence="1" type="ORF">DPMN_147451</name>
</gene>